<name>A0ABV7XSR9_9FLAO</name>
<dbReference type="Proteomes" id="UP001595735">
    <property type="component" value="Unassembled WGS sequence"/>
</dbReference>
<evidence type="ECO:0000313" key="2">
    <source>
        <dbReference type="Proteomes" id="UP001595735"/>
    </source>
</evidence>
<organism evidence="1 2">
    <name type="scientific">Chryseobacterium tructae</name>
    <dbReference type="NCBI Taxonomy" id="1037380"/>
    <lineage>
        <taxon>Bacteria</taxon>
        <taxon>Pseudomonadati</taxon>
        <taxon>Bacteroidota</taxon>
        <taxon>Flavobacteriia</taxon>
        <taxon>Flavobacteriales</taxon>
        <taxon>Weeksellaceae</taxon>
        <taxon>Chryseobacterium group</taxon>
        <taxon>Chryseobacterium</taxon>
    </lineage>
</organism>
<reference evidence="2" key="1">
    <citation type="journal article" date="2019" name="Int. J. Syst. Evol. Microbiol.">
        <title>The Global Catalogue of Microorganisms (GCM) 10K type strain sequencing project: providing services to taxonomists for standard genome sequencing and annotation.</title>
        <authorList>
            <consortium name="The Broad Institute Genomics Platform"/>
            <consortium name="The Broad Institute Genome Sequencing Center for Infectious Disease"/>
            <person name="Wu L."/>
            <person name="Ma J."/>
        </authorList>
    </citation>
    <scope>NUCLEOTIDE SEQUENCE [LARGE SCALE GENOMIC DNA]</scope>
    <source>
        <strain evidence="2">CECT 7798</strain>
    </source>
</reference>
<proteinExistence type="predicted"/>
<sequence>MKTTSKLKKRKLTKAELKEISGGAKANCAEDLCKLRGVSSHFMIIGPRGKDGYCC</sequence>
<evidence type="ECO:0008006" key="3">
    <source>
        <dbReference type="Google" id="ProtNLM"/>
    </source>
</evidence>
<keyword evidence="2" id="KW-1185">Reference proteome</keyword>
<protein>
    <recommendedName>
        <fullName evidence="3">Bacteriocin</fullName>
    </recommendedName>
</protein>
<dbReference type="EMBL" id="JBHRYO010000001">
    <property type="protein sequence ID" value="MFC3754838.1"/>
    <property type="molecule type" value="Genomic_DNA"/>
</dbReference>
<accession>A0ABV7XSR9</accession>
<dbReference type="RefSeq" id="WP_290302088.1">
    <property type="nucleotide sequence ID" value="NZ_JAUFQR010000003.1"/>
</dbReference>
<gene>
    <name evidence="1" type="ORF">ACFONJ_02455</name>
</gene>
<comment type="caution">
    <text evidence="1">The sequence shown here is derived from an EMBL/GenBank/DDBJ whole genome shotgun (WGS) entry which is preliminary data.</text>
</comment>
<evidence type="ECO:0000313" key="1">
    <source>
        <dbReference type="EMBL" id="MFC3754838.1"/>
    </source>
</evidence>